<dbReference type="PANTHER" id="PTHR32305">
    <property type="match status" value="1"/>
</dbReference>
<evidence type="ECO:0000313" key="2">
    <source>
        <dbReference type="Proteomes" id="UP000466863"/>
    </source>
</evidence>
<protein>
    <recommendedName>
        <fullName evidence="3">Toxin</fullName>
    </recommendedName>
</protein>
<dbReference type="Proteomes" id="UP000466863">
    <property type="component" value="Unassembled WGS sequence"/>
</dbReference>
<dbReference type="EMBL" id="WIVV01000039">
    <property type="protein sequence ID" value="MQU42960.1"/>
    <property type="molecule type" value="Genomic_DNA"/>
</dbReference>
<evidence type="ECO:0008006" key="3">
    <source>
        <dbReference type="Google" id="ProtNLM"/>
    </source>
</evidence>
<dbReference type="RefSeq" id="WP_153332242.1">
    <property type="nucleotide sequence ID" value="NZ_CP181271.1"/>
</dbReference>
<dbReference type="InterPro" id="IPR022385">
    <property type="entry name" value="Rhs_assc_core"/>
</dbReference>
<dbReference type="PANTHER" id="PTHR32305:SF15">
    <property type="entry name" value="PROTEIN RHSA-RELATED"/>
    <property type="match status" value="1"/>
</dbReference>
<name>A0A6A7Z8K5_9PSED</name>
<accession>A0A6A7Z8K5</accession>
<proteinExistence type="predicted"/>
<dbReference type="NCBIfam" id="TIGR03696">
    <property type="entry name" value="Rhs_assc_core"/>
    <property type="match status" value="1"/>
</dbReference>
<reference evidence="1 2" key="1">
    <citation type="submission" date="2019-10" db="EMBL/GenBank/DDBJ databases">
        <title>Evaluation of single-gene subtyping targets for Pseudomonas.</title>
        <authorList>
            <person name="Reichler S.J."/>
            <person name="Orsi R.H."/>
            <person name="Wiedmann M."/>
            <person name="Martin N.H."/>
            <person name="Murphy S.I."/>
        </authorList>
    </citation>
    <scope>NUCLEOTIDE SEQUENCE [LARGE SCALE GENOMIC DNA]</scope>
    <source>
        <strain evidence="1 2">FSL R10-1876</strain>
    </source>
</reference>
<organism evidence="1 2">
    <name type="scientific">Pseudomonas helleri</name>
    <dbReference type="NCBI Taxonomy" id="1608996"/>
    <lineage>
        <taxon>Bacteria</taxon>
        <taxon>Pseudomonadati</taxon>
        <taxon>Pseudomonadota</taxon>
        <taxon>Gammaproteobacteria</taxon>
        <taxon>Pseudomonadales</taxon>
        <taxon>Pseudomonadaceae</taxon>
        <taxon>Pseudomonas</taxon>
    </lineage>
</organism>
<dbReference type="Gene3D" id="2.180.10.10">
    <property type="entry name" value="RHS repeat-associated core"/>
    <property type="match status" value="1"/>
</dbReference>
<dbReference type="AlphaFoldDB" id="A0A6A7Z8K5"/>
<comment type="caution">
    <text evidence="1">The sequence shown here is derived from an EMBL/GenBank/DDBJ whole genome shotgun (WGS) entry which is preliminary data.</text>
</comment>
<sequence>MTSSLHQHTPSLTVIDPRGLSVRGIAYHRREVEVAIAARVQRQVFNAQGHLVQQWDPRLLELSESEAGIQPNQSTRYSLNAQVLLTESVDAGWRLICQDAAELLRDSWDGRDTHRRYTYDELMRPVNVFELEPPLCVERFTYAGADEEDARHNRCGKLIRHDDQAGSLWHEAFALTGQPLTEIRRFSRSLMPPNWPESEADLEDKTYTTHWRHDALGAVIEQIDALEHVQRFEVDVAGQPFASWLDGAALLKSTTYNALGRVEIEQAGNDVTTTAYYSARDGRLSNLKAKRSDGKTLQDLHYQYDPIGNITRIEDLAQPVQWFAGQRIQAVSTYAYDTLYQLISATGRENACQTLGPGLPGLEIFGPIDESRWRAYNQTYSYDSGGNLTHLKHEAGASNTCIREMAVDARSNRSLFMDGSPVDFAKGFDANGNQQYLARGQCMQWDTRNQLQQVTQVQRDVPDGQDDDTETYVYDGSGQRVRKVRRAKTRGGEHINEVRYLPGLEIRSRTSGEQLHVVIAQAGRNGVRLLHWEDGGCKEIANDQRRYSLSDHLGSSTLELDQNGELLSQESYYPYGGTAWWAAKSAIEAKYKVIRYSGKERDATGLYYYGFRYYAPWLQRWINPDPAGNVDGSNLYIFVSSNPMTFKDSHGEQKIDVNSLTEEQRLALDFNSGWLSPSMELYNAGQYSDRPETRTREVDTATFESLKQASFSNMVTKVLLNEGAPNQVLDLWRARIQPIEMKQRLDNNRLENSLESIINNRVGQCGEHSHINFYLLASTETQMPVFRVNALNMDHQFVVIGDHRELPAHELVIADAWPTFPLPHTAEIGAFSIGAVLDVAPREALPGYDVDDCTLLENSRVRFPLQSPGDVSRSRLTEITRFSDLYMQLFSMRDDYRGVSYEHDGVDMNFDMLPASYVNDRMKHKSNFHYHQSIYS</sequence>
<gene>
    <name evidence="1" type="ORF">GHO28_10645</name>
</gene>
<evidence type="ECO:0000313" key="1">
    <source>
        <dbReference type="EMBL" id="MQU42960.1"/>
    </source>
</evidence>
<dbReference type="InterPro" id="IPR050708">
    <property type="entry name" value="T6SS_VgrG/RHS"/>
</dbReference>